<evidence type="ECO:0000313" key="7">
    <source>
        <dbReference type="Proteomes" id="UP000007397"/>
    </source>
</evidence>
<evidence type="ECO:0000256" key="5">
    <source>
        <dbReference type="SAM" id="Phobius"/>
    </source>
</evidence>
<keyword evidence="7" id="KW-1185">Reference proteome</keyword>
<evidence type="ECO:0000256" key="4">
    <source>
        <dbReference type="ARBA" id="ARBA00023145"/>
    </source>
</evidence>
<comment type="similarity">
    <text evidence="1">Belongs to the gamma-glutamyltransferase family.</text>
</comment>
<keyword evidence="5" id="KW-0472">Membrane</keyword>
<dbReference type="EMBL" id="HE717023">
    <property type="protein sequence ID" value="CCG46396.1"/>
    <property type="molecule type" value="Genomic_DNA"/>
</dbReference>
<keyword evidence="5" id="KW-0812">Transmembrane</keyword>
<keyword evidence="6" id="KW-0012">Acyltransferase</keyword>
<gene>
    <name evidence="6" type="primary">capD2</name>
    <name evidence="6" type="ordered locus">HBHAL_4055</name>
</gene>
<dbReference type="AlphaFoldDB" id="I0JQH6"/>
<dbReference type="Pfam" id="PF01019">
    <property type="entry name" value="G_glu_transpept"/>
    <property type="match status" value="1"/>
</dbReference>
<evidence type="ECO:0000256" key="1">
    <source>
        <dbReference type="ARBA" id="ARBA00009381"/>
    </source>
</evidence>
<dbReference type="InterPro" id="IPR043137">
    <property type="entry name" value="GGT_ssub_C"/>
</dbReference>
<dbReference type="GO" id="GO:0016746">
    <property type="term" value="F:acyltransferase activity"/>
    <property type="evidence" value="ECO:0007669"/>
    <property type="project" value="UniProtKB-KW"/>
</dbReference>
<keyword evidence="4" id="KW-0865">Zymogen</keyword>
<dbReference type="EC" id="2.3.2.-" evidence="6"/>
<dbReference type="KEGG" id="hhd:HBHAL_4055"/>
<keyword evidence="2 6" id="KW-0808">Transferase</keyword>
<proteinExistence type="inferred from homology"/>
<dbReference type="PANTHER" id="PTHR43199">
    <property type="entry name" value="GLUTATHIONE HYDROLASE"/>
    <property type="match status" value="1"/>
</dbReference>
<dbReference type="InterPro" id="IPR043138">
    <property type="entry name" value="GGT_lsub"/>
</dbReference>
<evidence type="ECO:0000313" key="6">
    <source>
        <dbReference type="EMBL" id="CCG46396.1"/>
    </source>
</evidence>
<evidence type="ECO:0000256" key="3">
    <source>
        <dbReference type="ARBA" id="ARBA00022801"/>
    </source>
</evidence>
<dbReference type="Proteomes" id="UP000007397">
    <property type="component" value="Chromosome"/>
</dbReference>
<dbReference type="Gene3D" id="1.10.246.130">
    <property type="match status" value="1"/>
</dbReference>
<protein>
    <submittedName>
        <fullName evidence="6">Capsule depolymerase CapD</fullName>
        <ecNumber evidence="6">2.3.2.-</ecNumber>
    </submittedName>
</protein>
<dbReference type="Gene3D" id="3.60.20.40">
    <property type="match status" value="1"/>
</dbReference>
<reference evidence="6 7" key="1">
    <citation type="journal article" date="2013" name="Environ. Microbiol.">
        <title>Chloride and organic osmolytes: a hybrid strategy to cope with elevated salinities by the moderately halophilic, chloride-dependent bacterium Halobacillus halophilus.</title>
        <authorList>
            <person name="Saum S.H."/>
            <person name="Pfeiffer F."/>
            <person name="Palm P."/>
            <person name="Rampp M."/>
            <person name="Schuster S.C."/>
            <person name="Muller V."/>
            <person name="Oesterhelt D."/>
        </authorList>
    </citation>
    <scope>NUCLEOTIDE SEQUENCE [LARGE SCALE GENOMIC DNA]</scope>
    <source>
        <strain evidence="7">ATCC 35676 / DSM 2266 / JCM 20832 / KCTC 3685 / LMG 17431 / NBRC 102448 / NCIMB 2269</strain>
    </source>
</reference>
<dbReference type="SUPFAM" id="SSF56235">
    <property type="entry name" value="N-terminal nucleophile aminohydrolases (Ntn hydrolases)"/>
    <property type="match status" value="1"/>
</dbReference>
<keyword evidence="5" id="KW-1133">Transmembrane helix</keyword>
<dbReference type="HOGENOM" id="CLU_014813_0_3_9"/>
<dbReference type="RefSeq" id="WP_014644285.1">
    <property type="nucleotide sequence ID" value="NC_017668.1"/>
</dbReference>
<organism evidence="6 7">
    <name type="scientific">Halobacillus halophilus (strain ATCC 35676 / DSM 2266 / JCM 20832 / KCTC 3685 / LMG 17431 / NBRC 102448 / NCIMB 2269)</name>
    <name type="common">Sporosarcina halophila</name>
    <dbReference type="NCBI Taxonomy" id="866895"/>
    <lineage>
        <taxon>Bacteria</taxon>
        <taxon>Bacillati</taxon>
        <taxon>Bacillota</taxon>
        <taxon>Bacilli</taxon>
        <taxon>Bacillales</taxon>
        <taxon>Bacillaceae</taxon>
        <taxon>Halobacillus</taxon>
    </lineage>
</organism>
<accession>I0JQH6</accession>
<dbReference type="PATRIC" id="fig|866895.3.peg.3086"/>
<name>I0JQH6_HALH3</name>
<dbReference type="GO" id="GO:0016787">
    <property type="term" value="F:hydrolase activity"/>
    <property type="evidence" value="ECO:0007669"/>
    <property type="project" value="UniProtKB-KW"/>
</dbReference>
<evidence type="ECO:0000256" key="2">
    <source>
        <dbReference type="ARBA" id="ARBA00022679"/>
    </source>
</evidence>
<dbReference type="InterPro" id="IPR051792">
    <property type="entry name" value="GGT_bact"/>
</dbReference>
<feature type="transmembrane region" description="Helical" evidence="5">
    <location>
        <begin position="6"/>
        <end position="25"/>
    </location>
</feature>
<sequence>MNYLKITYTIAAIVFIGLVGWNFYFEEEFDQFREPYTVEDRSETVEVSNADGENASKVYGVSAVHPLAVEAGMKVLDEGGNAAEAAIAVSFVLNVVEPYGSGMGGGGQMIVHEPGEGAKTYDYREAAPQSGARPDRDIAVPGFVKGMGAIYEDYGSNMDWSTLLDDAVTHSEDGVKVGRIFHEQLQNSRRFIQSGNEDPAVSNKFYPEGRALEMNKTLIQDELANTLKTLQENGPQAFYQGEIAEKIKQQVNFGPNDLAAYEVEERVAPSGNFNGQQVFAGSSPTSGIIVIQALQMLEKLDKNLDEVLRTEFGNENGELPAFLAGNMPENMQEVVNQPQYKDIYIHLVNKIVNRVYSDRVHTLGDPKFVDVNQEKLTSESYSNQLFEEEFDIGGQELTSSAEILTSPGEKADSRNTTHFVVVDKNGMMVSATNSLGKFFGSGRYIEGFFMNHQMSNFDTVDGAMNDYEPGKRPRSFVSPLVFAEDGRAVLGIGSPGGSRIPAMLLQSLIQYEYGVTEEGEKLTLQQAISRSRFYTADNVVHLENMVDQGAVNRLRSEMDYSVITHDSPVFYGGIQGLGIRTNGDVTQMYGGGDPRRLGTWKIANDSGN</sequence>
<dbReference type="PRINTS" id="PR01210">
    <property type="entry name" value="GGTRANSPTASE"/>
</dbReference>
<dbReference type="MEROPS" id="T03.023"/>
<keyword evidence="3" id="KW-0378">Hydrolase</keyword>
<dbReference type="STRING" id="866895.HBHAL_4055"/>
<dbReference type="InterPro" id="IPR029055">
    <property type="entry name" value="Ntn_hydrolases_N"/>
</dbReference>
<dbReference type="eggNOG" id="COG0405">
    <property type="taxonomic scope" value="Bacteria"/>
</dbReference>
<dbReference type="PANTHER" id="PTHR43199:SF1">
    <property type="entry name" value="GLUTATHIONE HYDROLASE PROENZYME"/>
    <property type="match status" value="1"/>
</dbReference>